<dbReference type="AlphaFoldDB" id="A0A8H5B675"/>
<accession>A0A8H5B675</accession>
<name>A0A8H5B675_9AGAR</name>
<keyword evidence="3" id="KW-1185">Reference proteome</keyword>
<evidence type="ECO:0000313" key="2">
    <source>
        <dbReference type="EMBL" id="KAF5316823.1"/>
    </source>
</evidence>
<evidence type="ECO:0000313" key="3">
    <source>
        <dbReference type="Proteomes" id="UP000567179"/>
    </source>
</evidence>
<dbReference type="EMBL" id="JAACJJ010000042">
    <property type="protein sequence ID" value="KAF5316823.1"/>
    <property type="molecule type" value="Genomic_DNA"/>
</dbReference>
<evidence type="ECO:0000256" key="1">
    <source>
        <dbReference type="SAM" id="Coils"/>
    </source>
</evidence>
<keyword evidence="1" id="KW-0175">Coiled coil</keyword>
<feature type="coiled-coil region" evidence="1">
    <location>
        <begin position="32"/>
        <end position="59"/>
    </location>
</feature>
<evidence type="ECO:0008006" key="4">
    <source>
        <dbReference type="Google" id="ProtNLM"/>
    </source>
</evidence>
<gene>
    <name evidence="2" type="ORF">D9619_006889</name>
</gene>
<dbReference type="Proteomes" id="UP000567179">
    <property type="component" value="Unassembled WGS sequence"/>
</dbReference>
<proteinExistence type="predicted"/>
<organism evidence="2 3">
    <name type="scientific">Psilocybe cf. subviscida</name>
    <dbReference type="NCBI Taxonomy" id="2480587"/>
    <lineage>
        <taxon>Eukaryota</taxon>
        <taxon>Fungi</taxon>
        <taxon>Dikarya</taxon>
        <taxon>Basidiomycota</taxon>
        <taxon>Agaricomycotina</taxon>
        <taxon>Agaricomycetes</taxon>
        <taxon>Agaricomycetidae</taxon>
        <taxon>Agaricales</taxon>
        <taxon>Agaricineae</taxon>
        <taxon>Strophariaceae</taxon>
        <taxon>Psilocybe</taxon>
    </lineage>
</organism>
<dbReference type="OrthoDB" id="3365698at2759"/>
<comment type="caution">
    <text evidence="2">The sequence shown here is derived from an EMBL/GenBank/DDBJ whole genome shotgun (WGS) entry which is preliminary data.</text>
</comment>
<protein>
    <recommendedName>
        <fullName evidence="4">F-box domain-containing protein</fullName>
    </recommendedName>
</protein>
<dbReference type="InterPro" id="IPR032675">
    <property type="entry name" value="LRR_dom_sf"/>
</dbReference>
<dbReference type="Gene3D" id="3.80.10.10">
    <property type="entry name" value="Ribonuclease Inhibitor"/>
    <property type="match status" value="1"/>
</dbReference>
<reference evidence="2 3" key="1">
    <citation type="journal article" date="2020" name="ISME J.">
        <title>Uncovering the hidden diversity of litter-decomposition mechanisms in mushroom-forming fungi.</title>
        <authorList>
            <person name="Floudas D."/>
            <person name="Bentzer J."/>
            <person name="Ahren D."/>
            <person name="Johansson T."/>
            <person name="Persson P."/>
            <person name="Tunlid A."/>
        </authorList>
    </citation>
    <scope>NUCLEOTIDE SEQUENCE [LARGE SCALE GENOMIC DNA]</scope>
    <source>
        <strain evidence="2 3">CBS 101986</strain>
    </source>
</reference>
<sequence>MTEQVLNPSRGVPSDDEIALVRQVFRHPLSRLEQIDKLQSELQEAIQKLEDEKRTLTNHFAVYLNIVSPMSRLPEDILRDIFILCLPHERQATMSNTEAPILLTQVTSRWREVAVTTPRLWASIHIVIPSTAPAFDSAYDSATGARISLMEVAKMRAVAVADWLAKSGSLPLDISLFEQDVYPRSEYAAYIVPILLPFAKRWQKLKLDVPASSVEEIKALLPADTPILQSIDVHPHRDAPVSSTNWGNGALFGAPSLRNVSVLGIQGIKRLPIRWSSLTNLVIDAEWWNTRETVTMSDLIVLLEQCQQLKSCKLKVNTDDAVTFPPDSDGKPKRVYLPTLESLYLLEAGRNATYGTLFDAPNLRSLEYYHASSRTQNGEQVRKFLSTPGMQIEELSVAPRACGGSIVDDWLAHCQGLKTLNIKPFATGGAIEHTDDKPTEVSNLLLLKLAPLAVPNQSDQEGCLCPQLDTLHVTSNVHFSEDAVIDFVKRKMSGQYPHLSKLKSLRVAFTHPPPRGNRDYIKTALADVATPESGLKLEIEYPPPMYRGPFSSFDGIPKRDREHPYYQHIWS</sequence>